<dbReference type="InterPro" id="IPR052895">
    <property type="entry name" value="HetReg/Transcr_Mod"/>
</dbReference>
<dbReference type="Pfam" id="PF06985">
    <property type="entry name" value="HET"/>
    <property type="match status" value="1"/>
</dbReference>
<dbReference type="PANTHER" id="PTHR24148">
    <property type="entry name" value="ANKYRIN REPEAT DOMAIN-CONTAINING PROTEIN 39 HOMOLOG-RELATED"/>
    <property type="match status" value="1"/>
</dbReference>
<dbReference type="Proteomes" id="UP000215453">
    <property type="component" value="Chromosome 6"/>
</dbReference>
<proteinExistence type="predicted"/>
<evidence type="ECO:0000259" key="1">
    <source>
        <dbReference type="Pfam" id="PF06985"/>
    </source>
</evidence>
<dbReference type="AlphaFoldDB" id="A0A1Y6LL32"/>
<protein>
    <recommendedName>
        <fullName evidence="1">Heterokaryon incompatibility domain-containing protein</fullName>
    </recommendedName>
</protein>
<dbReference type="InterPro" id="IPR010730">
    <property type="entry name" value="HET"/>
</dbReference>
<sequence>MSDLPSPADHSPIYTPLAQDQIRVLHIEGSPDVDATLSCRLETVSLLDKPQYAALSYAQGDTTHRTPAIIDNRTVKIAAKLEVALRHMRKTFTGHTAVVWADDICIHQRDLAERSHQVLMMQRIYREASSVYVWLGPAEEHTPAAFDLLHAMHRDTVQFRPYGIRPRRELRPHFMNEAHEYLGRYSSRTSAAEFATALNALSSVLRTSWFHRVWILQEAVLNDNTVLHMGRYEQTIQSFWEARTKLVDSTSGLQGLMKAEALVRSLSEPGATNFRILALTMCRGRGTSEARDRVYAVLGLLPETFGVVPDYEKPVEDVFREGCVAMIRETRGLLPLTQIGAVVPGLASWVPDLRQPLRDSNIGGMDTESPHVYGRSTDDFFQPYEDRPGVLAVSGVAIGVVRKVSLPLGQRWAGPELFPSPVSVRNLFKEFGQFAITCGIPSPFNGLDDVMLRTLSCDAYLDHVTNLPYRHTVDSMERLRRVIPALGQTLFSKL</sequence>
<reference evidence="2 3" key="1">
    <citation type="submission" date="2016-10" db="EMBL/GenBank/DDBJ databases">
        <authorList>
            <person name="Varghese N."/>
        </authorList>
    </citation>
    <scope>NUCLEOTIDE SEQUENCE [LARGE SCALE GENOMIC DNA]</scope>
</reference>
<name>A0A1Y6LL32_ZYMTR</name>
<dbReference type="PANTHER" id="PTHR24148:SF82">
    <property type="entry name" value="HETEROKARYON INCOMPATIBILITY DOMAIN-CONTAINING PROTEIN"/>
    <property type="match status" value="1"/>
</dbReference>
<gene>
    <name evidence="2" type="ORF">ZT1A5_G6565</name>
</gene>
<organism evidence="2 3">
    <name type="scientific">Zymoseptoria tritici ST99CH_1A5</name>
    <dbReference type="NCBI Taxonomy" id="1276529"/>
    <lineage>
        <taxon>Eukaryota</taxon>
        <taxon>Fungi</taxon>
        <taxon>Dikarya</taxon>
        <taxon>Ascomycota</taxon>
        <taxon>Pezizomycotina</taxon>
        <taxon>Dothideomycetes</taxon>
        <taxon>Dothideomycetidae</taxon>
        <taxon>Mycosphaerellales</taxon>
        <taxon>Mycosphaerellaceae</taxon>
        <taxon>Zymoseptoria</taxon>
    </lineage>
</organism>
<feature type="domain" description="Heterokaryon incompatibility" evidence="1">
    <location>
        <begin position="52"/>
        <end position="218"/>
    </location>
</feature>
<evidence type="ECO:0000313" key="3">
    <source>
        <dbReference type="Proteomes" id="UP000215453"/>
    </source>
</evidence>
<dbReference type="EMBL" id="LT882681">
    <property type="protein sequence ID" value="SMY25123.1"/>
    <property type="molecule type" value="Genomic_DNA"/>
</dbReference>
<evidence type="ECO:0000313" key="2">
    <source>
        <dbReference type="EMBL" id="SMY25123.1"/>
    </source>
</evidence>
<accession>A0A1Y6LL32</accession>